<organism evidence="2 3">
    <name type="scientific">Lunasporangiospora selenospora</name>
    <dbReference type="NCBI Taxonomy" id="979761"/>
    <lineage>
        <taxon>Eukaryota</taxon>
        <taxon>Fungi</taxon>
        <taxon>Fungi incertae sedis</taxon>
        <taxon>Mucoromycota</taxon>
        <taxon>Mortierellomycotina</taxon>
        <taxon>Mortierellomycetes</taxon>
        <taxon>Mortierellales</taxon>
        <taxon>Mortierellaceae</taxon>
        <taxon>Lunasporangiospora</taxon>
    </lineage>
</organism>
<proteinExistence type="predicted"/>
<evidence type="ECO:0000256" key="1">
    <source>
        <dbReference type="SAM" id="MobiDB-lite"/>
    </source>
</evidence>
<dbReference type="AlphaFoldDB" id="A0A9P6K7X8"/>
<dbReference type="Proteomes" id="UP000780801">
    <property type="component" value="Unassembled WGS sequence"/>
</dbReference>
<name>A0A9P6K7X8_9FUNG</name>
<accession>A0A9P6K7X8</accession>
<dbReference type="OrthoDB" id="2376936at2759"/>
<reference evidence="2" key="1">
    <citation type="journal article" date="2020" name="Fungal Divers.">
        <title>Resolving the Mortierellaceae phylogeny through synthesis of multi-gene phylogenetics and phylogenomics.</title>
        <authorList>
            <person name="Vandepol N."/>
            <person name="Liber J."/>
            <person name="Desiro A."/>
            <person name="Na H."/>
            <person name="Kennedy M."/>
            <person name="Barry K."/>
            <person name="Grigoriev I.V."/>
            <person name="Miller A.N."/>
            <person name="O'Donnell K."/>
            <person name="Stajich J.E."/>
            <person name="Bonito G."/>
        </authorList>
    </citation>
    <scope>NUCLEOTIDE SEQUENCE</scope>
    <source>
        <strain evidence="2">KOD1015</strain>
    </source>
</reference>
<protein>
    <submittedName>
        <fullName evidence="2">Uncharacterized protein</fullName>
    </submittedName>
</protein>
<evidence type="ECO:0000313" key="3">
    <source>
        <dbReference type="Proteomes" id="UP000780801"/>
    </source>
</evidence>
<comment type="caution">
    <text evidence="2">The sequence shown here is derived from an EMBL/GenBank/DDBJ whole genome shotgun (WGS) entry which is preliminary data.</text>
</comment>
<feature type="region of interest" description="Disordered" evidence="1">
    <location>
        <begin position="1"/>
        <end position="42"/>
    </location>
</feature>
<sequence length="72" mass="8414">EHQQRLHDKYERLNQQQMDLAQSSAHPHDPASDDSMQPYYTSQGKLIQPMASRHYDARPQYGLGDFELLETL</sequence>
<feature type="compositionally biased region" description="Basic and acidic residues" evidence="1">
    <location>
        <begin position="1"/>
        <end position="12"/>
    </location>
</feature>
<feature type="non-terminal residue" evidence="2">
    <location>
        <position position="72"/>
    </location>
</feature>
<feature type="non-terminal residue" evidence="2">
    <location>
        <position position="1"/>
    </location>
</feature>
<gene>
    <name evidence="2" type="ORF">BGW38_009549</name>
</gene>
<keyword evidence="3" id="KW-1185">Reference proteome</keyword>
<evidence type="ECO:0000313" key="2">
    <source>
        <dbReference type="EMBL" id="KAF9550458.1"/>
    </source>
</evidence>
<feature type="compositionally biased region" description="Polar residues" evidence="1">
    <location>
        <begin position="13"/>
        <end position="25"/>
    </location>
</feature>
<dbReference type="EMBL" id="JAABOA010007087">
    <property type="protein sequence ID" value="KAF9550458.1"/>
    <property type="molecule type" value="Genomic_DNA"/>
</dbReference>